<feature type="transmembrane region" description="Helical" evidence="1">
    <location>
        <begin position="6"/>
        <end position="25"/>
    </location>
</feature>
<dbReference type="InterPro" id="IPR000182">
    <property type="entry name" value="GNAT_dom"/>
</dbReference>
<dbReference type="Pfam" id="PF13302">
    <property type="entry name" value="Acetyltransf_3"/>
    <property type="match status" value="1"/>
</dbReference>
<reference evidence="3 4" key="1">
    <citation type="submission" date="2018-06" db="EMBL/GenBank/DDBJ databases">
        <authorList>
            <consortium name="Pathogen Informatics"/>
            <person name="Doyle S."/>
        </authorList>
    </citation>
    <scope>NUCLEOTIDE SEQUENCE [LARGE SCALE GENOMIC DNA]</scope>
    <source>
        <strain evidence="3 4">NCTC8105</strain>
    </source>
</reference>
<dbReference type="GO" id="GO:1990189">
    <property type="term" value="F:protein N-terminal-serine acetyltransferase activity"/>
    <property type="evidence" value="ECO:0007669"/>
    <property type="project" value="TreeGrafter"/>
</dbReference>
<dbReference type="Gene3D" id="3.40.630.30">
    <property type="match status" value="1"/>
</dbReference>
<evidence type="ECO:0000313" key="3">
    <source>
        <dbReference type="EMBL" id="STQ79256.1"/>
    </source>
</evidence>
<name>A0A377PFV7_HAFAL</name>
<keyword evidence="1" id="KW-0472">Membrane</keyword>
<keyword evidence="3" id="KW-0808">Transferase</keyword>
<dbReference type="Proteomes" id="UP000254821">
    <property type="component" value="Unassembled WGS sequence"/>
</dbReference>
<dbReference type="AlphaFoldDB" id="A0A377PFV7"/>
<dbReference type="FunFam" id="3.40.630.30:FF:000047">
    <property type="entry name" value="Acetyltransferase, GNAT family"/>
    <property type="match status" value="1"/>
</dbReference>
<gene>
    <name evidence="3" type="ORF">NCTC8105_01326</name>
</gene>
<proteinExistence type="predicted"/>
<sequence>MWVYIHIILFSLYEVVVIIFLIIRYNGITVLYTEKALVMNNEYNQFNQPVGHSLPHWNGCEVPTQSVLNGQYCRLERVSAVHADDLFEAYQLSGSEKDWTYLPAGPFKDRQAFDLHFNAILASVDPLHYAVVDLATGKAIGTVALMRIDAKNGVIEMGWVVYSRALMRTRMATEAQFLLMSYVMDNLHYRRYEWKCDSLNEGSRKAALRLGFKFEGLFRNATVYKGRTRDTAWFSIIDEEWPEVRNALVSWLSSDNFDNQGQQRHSLNDVRNNSMA</sequence>
<keyword evidence="1" id="KW-0812">Transmembrane</keyword>
<evidence type="ECO:0000256" key="1">
    <source>
        <dbReference type="SAM" id="Phobius"/>
    </source>
</evidence>
<dbReference type="PANTHER" id="PTHR43441:SF2">
    <property type="entry name" value="FAMILY ACETYLTRANSFERASE, PUTATIVE (AFU_ORTHOLOGUE AFUA_7G00850)-RELATED"/>
    <property type="match status" value="1"/>
</dbReference>
<keyword evidence="1" id="KW-1133">Transmembrane helix</keyword>
<evidence type="ECO:0000313" key="4">
    <source>
        <dbReference type="Proteomes" id="UP000254821"/>
    </source>
</evidence>
<dbReference type="GO" id="GO:0008999">
    <property type="term" value="F:protein-N-terminal-alanine acetyltransferase activity"/>
    <property type="evidence" value="ECO:0007669"/>
    <property type="project" value="TreeGrafter"/>
</dbReference>
<dbReference type="SUPFAM" id="SSF55729">
    <property type="entry name" value="Acyl-CoA N-acyltransferases (Nat)"/>
    <property type="match status" value="1"/>
</dbReference>
<organism evidence="3 4">
    <name type="scientific">Hafnia alvei</name>
    <dbReference type="NCBI Taxonomy" id="569"/>
    <lineage>
        <taxon>Bacteria</taxon>
        <taxon>Pseudomonadati</taxon>
        <taxon>Pseudomonadota</taxon>
        <taxon>Gammaproteobacteria</taxon>
        <taxon>Enterobacterales</taxon>
        <taxon>Hafniaceae</taxon>
        <taxon>Hafnia</taxon>
    </lineage>
</organism>
<dbReference type="EMBL" id="UGHP01000001">
    <property type="protein sequence ID" value="STQ79256.1"/>
    <property type="molecule type" value="Genomic_DNA"/>
</dbReference>
<evidence type="ECO:0000259" key="2">
    <source>
        <dbReference type="PROSITE" id="PS51186"/>
    </source>
</evidence>
<dbReference type="PANTHER" id="PTHR43441">
    <property type="entry name" value="RIBOSOMAL-PROTEIN-SERINE ACETYLTRANSFERASE"/>
    <property type="match status" value="1"/>
</dbReference>
<dbReference type="PROSITE" id="PS51186">
    <property type="entry name" value="GNAT"/>
    <property type="match status" value="1"/>
</dbReference>
<dbReference type="InterPro" id="IPR016181">
    <property type="entry name" value="Acyl_CoA_acyltransferase"/>
</dbReference>
<accession>A0A377PFV7</accession>
<protein>
    <submittedName>
        <fullName evidence="3">Ribosomal-protein-L7/L12-serine acetyltransferase</fullName>
    </submittedName>
</protein>
<feature type="domain" description="N-acetyltransferase" evidence="2">
    <location>
        <begin position="76"/>
        <end position="230"/>
    </location>
</feature>
<dbReference type="InterPro" id="IPR051908">
    <property type="entry name" value="Ribosomal_N-acetyltransferase"/>
</dbReference>